<dbReference type="RefSeq" id="WP_369226013.1">
    <property type="nucleotide sequence ID" value="NZ_CP163441.1"/>
</dbReference>
<dbReference type="AlphaFoldDB" id="A0AB39QZX2"/>
<gene>
    <name evidence="2" type="ORF">AB5J52_34690</name>
</gene>
<organism evidence="2">
    <name type="scientific">Streptomyces sp. R39</name>
    <dbReference type="NCBI Taxonomy" id="3238631"/>
    <lineage>
        <taxon>Bacteria</taxon>
        <taxon>Bacillati</taxon>
        <taxon>Actinomycetota</taxon>
        <taxon>Actinomycetes</taxon>
        <taxon>Kitasatosporales</taxon>
        <taxon>Streptomycetaceae</taxon>
        <taxon>Streptomyces</taxon>
    </lineage>
</organism>
<proteinExistence type="predicted"/>
<accession>A0AB39QZX2</accession>
<dbReference type="SMART" id="SM00470">
    <property type="entry name" value="ParB"/>
    <property type="match status" value="1"/>
</dbReference>
<sequence length="324" mass="36111">MSEELGRLQGESFQIAVGSVRQGDSPRFGIDIEHVRRLAESDAEFQPILVHRKTLRVVDGMHRVRAAKLRGQHTLAARWFEGDEQTAFLVAVESNVRHGLPLSREERKQAALRILGRHPDWSDRSIAKMSGLSAKSVGSLRRQTVEEEKTREMRIGCDGRARPSSTAEGRAAAAEVIRNNPTASLREIARQSGISVGTVRDVRRRLANGQDPVPEKQRKENAADHSVIPATVHRRAVDSVSDQAQRIDIFNRLCKDPSLRLSENGRFVLQQLRTQLCSTEDWKRLAPAIPLHGRSAVAELLSACADDLLEVAQELRRIEDSLVG</sequence>
<protein>
    <submittedName>
        <fullName evidence="2">Winged helix-turn-helix transcriptional regulator</fullName>
    </submittedName>
</protein>
<name>A0AB39QZX2_9ACTN</name>
<evidence type="ECO:0000259" key="1">
    <source>
        <dbReference type="SMART" id="SM00470"/>
    </source>
</evidence>
<evidence type="ECO:0000313" key="2">
    <source>
        <dbReference type="EMBL" id="XDQ47000.1"/>
    </source>
</evidence>
<feature type="domain" description="ParB-like N-terminal" evidence="1">
    <location>
        <begin position="13"/>
        <end position="96"/>
    </location>
</feature>
<dbReference type="InterPro" id="IPR036086">
    <property type="entry name" value="ParB/Sulfiredoxin_sf"/>
</dbReference>
<dbReference type="EMBL" id="CP163441">
    <property type="protein sequence ID" value="XDQ47000.1"/>
    <property type="molecule type" value="Genomic_DNA"/>
</dbReference>
<dbReference type="SUPFAM" id="SSF110849">
    <property type="entry name" value="ParB/Sulfiredoxin"/>
    <property type="match status" value="1"/>
</dbReference>
<dbReference type="InterPro" id="IPR003115">
    <property type="entry name" value="ParB_N"/>
</dbReference>
<reference evidence="2" key="1">
    <citation type="submission" date="2024-07" db="EMBL/GenBank/DDBJ databases">
        <authorList>
            <person name="Yu S.T."/>
        </authorList>
    </citation>
    <scope>NUCLEOTIDE SEQUENCE</scope>
    <source>
        <strain evidence="2">R39</strain>
    </source>
</reference>
<dbReference type="Gene3D" id="3.90.1530.10">
    <property type="entry name" value="Conserved hypothetical protein from pyrococcus furiosus pfu- 392566-001, ParB domain"/>
    <property type="match status" value="1"/>
</dbReference>